<sequence>MIEFSTLDEIEQVIHSQPLVLVYISRENCSVCHALLPQVECILEDFKEVTGIFLSADKLPEAASRFEVLTAPAVLLYADGKEKWRGARFIQQMELRHQLTQWTNALK</sequence>
<dbReference type="CDD" id="cd02947">
    <property type="entry name" value="TRX_family"/>
    <property type="match status" value="1"/>
</dbReference>
<dbReference type="InterPro" id="IPR036249">
    <property type="entry name" value="Thioredoxin-like_sf"/>
</dbReference>
<protein>
    <submittedName>
        <fullName evidence="2">Thioredoxin</fullName>
    </submittedName>
</protein>
<dbReference type="AlphaFoldDB" id="A0A1H0KNQ5"/>
<dbReference type="STRING" id="745820.SAMN04488053_11912"/>
<evidence type="ECO:0000259" key="1">
    <source>
        <dbReference type="Pfam" id="PF00085"/>
    </source>
</evidence>
<organism evidence="2 3">
    <name type="scientific">Alkalicoccus daliensis</name>
    <dbReference type="NCBI Taxonomy" id="745820"/>
    <lineage>
        <taxon>Bacteria</taxon>
        <taxon>Bacillati</taxon>
        <taxon>Bacillota</taxon>
        <taxon>Bacilli</taxon>
        <taxon>Bacillales</taxon>
        <taxon>Bacillaceae</taxon>
        <taxon>Alkalicoccus</taxon>
    </lineage>
</organism>
<dbReference type="SUPFAM" id="SSF52833">
    <property type="entry name" value="Thioredoxin-like"/>
    <property type="match status" value="1"/>
</dbReference>
<evidence type="ECO:0000313" key="3">
    <source>
        <dbReference type="Proteomes" id="UP000198778"/>
    </source>
</evidence>
<name>A0A1H0KNQ5_9BACI</name>
<dbReference type="Proteomes" id="UP000198778">
    <property type="component" value="Unassembled WGS sequence"/>
</dbReference>
<dbReference type="EMBL" id="FNIL01000019">
    <property type="protein sequence ID" value="SDO57559.1"/>
    <property type="molecule type" value="Genomic_DNA"/>
</dbReference>
<accession>A0A1H0KNQ5</accession>
<dbReference type="Pfam" id="PF00085">
    <property type="entry name" value="Thioredoxin"/>
    <property type="match status" value="1"/>
</dbReference>
<feature type="domain" description="Thioredoxin" evidence="1">
    <location>
        <begin position="11"/>
        <end position="88"/>
    </location>
</feature>
<evidence type="ECO:0000313" key="2">
    <source>
        <dbReference type="EMBL" id="SDO57559.1"/>
    </source>
</evidence>
<dbReference type="Gene3D" id="3.40.30.10">
    <property type="entry name" value="Glutaredoxin"/>
    <property type="match status" value="1"/>
</dbReference>
<gene>
    <name evidence="2" type="ORF">SAMN04488053_11912</name>
</gene>
<dbReference type="OrthoDB" id="411356at2"/>
<proteinExistence type="predicted"/>
<keyword evidence="3" id="KW-1185">Reference proteome</keyword>
<dbReference type="RefSeq" id="WP_090844459.1">
    <property type="nucleotide sequence ID" value="NZ_FNIL01000019.1"/>
</dbReference>
<dbReference type="InterPro" id="IPR013766">
    <property type="entry name" value="Thioredoxin_domain"/>
</dbReference>
<reference evidence="3" key="1">
    <citation type="submission" date="2016-10" db="EMBL/GenBank/DDBJ databases">
        <authorList>
            <person name="Varghese N."/>
            <person name="Submissions S."/>
        </authorList>
    </citation>
    <scope>NUCLEOTIDE SEQUENCE [LARGE SCALE GENOMIC DNA]</scope>
    <source>
        <strain evidence="3">CGMCC 1.10369</strain>
    </source>
</reference>